<dbReference type="RefSeq" id="WP_339088428.1">
    <property type="nucleotide sequence ID" value="NZ_LR743507.1"/>
</dbReference>
<reference evidence="2" key="1">
    <citation type="submission" date="2019-12" db="EMBL/GenBank/DDBJ databases">
        <authorList>
            <person name="Cremers G."/>
        </authorList>
    </citation>
    <scope>NUCLEOTIDE SEQUENCE</scope>
    <source>
        <strain evidence="2">Vvax</strain>
    </source>
</reference>
<dbReference type="AlphaFoldDB" id="A0A679J225"/>
<dbReference type="EMBL" id="LR743507">
    <property type="protein sequence ID" value="CAA2100325.1"/>
    <property type="molecule type" value="Genomic_DNA"/>
</dbReference>
<organism evidence="2">
    <name type="scientific">Variovorax paradoxus</name>
    <dbReference type="NCBI Taxonomy" id="34073"/>
    <lineage>
        <taxon>Bacteria</taxon>
        <taxon>Pseudomonadati</taxon>
        <taxon>Pseudomonadota</taxon>
        <taxon>Betaproteobacteria</taxon>
        <taxon>Burkholderiales</taxon>
        <taxon>Comamonadaceae</taxon>
        <taxon>Variovorax</taxon>
    </lineage>
</organism>
<sequence length="125" mass="13617">MDLDLSLFDGLLLTGFAACAALALAAFLPWQRAVSQGRVSALGASLGYTLWVAAVPLAVWWGIQAFLDRLPAGEPSFWTHLADIGVAFALFVCLWVSWAVAFVLACLAAWRFTVCARRWRERSAA</sequence>
<accession>A0A679J225</accession>
<gene>
    <name evidence="2" type="ORF">VVAX_00684</name>
</gene>
<keyword evidence="1" id="KW-1133">Transmembrane helix</keyword>
<protein>
    <submittedName>
        <fullName evidence="2">Uncharacterized protein</fullName>
    </submittedName>
</protein>
<evidence type="ECO:0000313" key="2">
    <source>
        <dbReference type="EMBL" id="CAA2100325.1"/>
    </source>
</evidence>
<feature type="transmembrane region" description="Helical" evidence="1">
    <location>
        <begin position="12"/>
        <end position="30"/>
    </location>
</feature>
<feature type="transmembrane region" description="Helical" evidence="1">
    <location>
        <begin position="42"/>
        <end position="64"/>
    </location>
</feature>
<name>A0A679J225_VARPD</name>
<evidence type="ECO:0000256" key="1">
    <source>
        <dbReference type="SAM" id="Phobius"/>
    </source>
</evidence>
<keyword evidence="1" id="KW-0812">Transmembrane</keyword>
<keyword evidence="1" id="KW-0472">Membrane</keyword>
<feature type="transmembrane region" description="Helical" evidence="1">
    <location>
        <begin position="84"/>
        <end position="110"/>
    </location>
</feature>
<proteinExistence type="predicted"/>